<name>A0A4R7STL1_9BACT</name>
<evidence type="ECO:0000313" key="1">
    <source>
        <dbReference type="EMBL" id="TDU81627.1"/>
    </source>
</evidence>
<evidence type="ECO:0000313" key="2">
    <source>
        <dbReference type="Proteomes" id="UP000295662"/>
    </source>
</evidence>
<comment type="caution">
    <text evidence="1">The sequence shown here is derived from an EMBL/GenBank/DDBJ whole genome shotgun (WGS) entry which is preliminary data.</text>
</comment>
<accession>A0A4R7STL1</accession>
<reference evidence="1 2" key="1">
    <citation type="submission" date="2019-03" db="EMBL/GenBank/DDBJ databases">
        <title>Genomic Encyclopedia of Archaeal and Bacterial Type Strains, Phase II (KMG-II): from individual species to whole genera.</title>
        <authorList>
            <person name="Goeker M."/>
        </authorList>
    </citation>
    <scope>NUCLEOTIDE SEQUENCE [LARGE SCALE GENOMIC DNA]</scope>
    <source>
        <strain evidence="1 2">ATCC 25309</strain>
    </source>
</reference>
<sequence length="79" mass="8696">MVMNIPDTPALRAFSVNDLRLELACALYQHGRLGKVAASELAEVDLFSFQQALYERGIPAADETSLDQDIAALDRLFAK</sequence>
<dbReference type="EMBL" id="SOCA01000001">
    <property type="protein sequence ID" value="TDU81627.1"/>
    <property type="molecule type" value="Genomic_DNA"/>
</dbReference>
<dbReference type="Proteomes" id="UP000295662">
    <property type="component" value="Unassembled WGS sequence"/>
</dbReference>
<keyword evidence="2" id="KW-1185">Reference proteome</keyword>
<proteinExistence type="predicted"/>
<protein>
    <submittedName>
        <fullName evidence="1">Uncharacterized protein UPF0175</fullName>
    </submittedName>
</protein>
<gene>
    <name evidence="1" type="ORF">EI77_00937</name>
</gene>
<dbReference type="InterPro" id="IPR005368">
    <property type="entry name" value="UPF0175"/>
</dbReference>
<dbReference type="OrthoDB" id="462653at2"/>
<dbReference type="AlphaFoldDB" id="A0A4R7STL1"/>
<dbReference type="Pfam" id="PF03683">
    <property type="entry name" value="UPF0175"/>
    <property type="match status" value="1"/>
</dbReference>
<organism evidence="1 2">
    <name type="scientific">Prosthecobacter fusiformis</name>
    <dbReference type="NCBI Taxonomy" id="48464"/>
    <lineage>
        <taxon>Bacteria</taxon>
        <taxon>Pseudomonadati</taxon>
        <taxon>Verrucomicrobiota</taxon>
        <taxon>Verrucomicrobiia</taxon>
        <taxon>Verrucomicrobiales</taxon>
        <taxon>Verrucomicrobiaceae</taxon>
        <taxon>Prosthecobacter</taxon>
    </lineage>
</organism>